<evidence type="ECO:0000313" key="1">
    <source>
        <dbReference type="EMBL" id="KAH3737102.1"/>
    </source>
</evidence>
<reference evidence="1" key="2">
    <citation type="submission" date="2020-11" db="EMBL/GenBank/DDBJ databases">
        <authorList>
            <person name="McCartney M.A."/>
            <person name="Auch B."/>
            <person name="Kono T."/>
            <person name="Mallez S."/>
            <person name="Becker A."/>
            <person name="Gohl D.M."/>
            <person name="Silverstein K.A.T."/>
            <person name="Koren S."/>
            <person name="Bechman K.B."/>
            <person name="Herman A."/>
            <person name="Abrahante J.E."/>
            <person name="Garbe J."/>
        </authorList>
    </citation>
    <scope>NUCLEOTIDE SEQUENCE</scope>
    <source>
        <strain evidence="1">Duluth1</strain>
        <tissue evidence="1">Whole animal</tissue>
    </source>
</reference>
<comment type="caution">
    <text evidence="1">The sequence shown here is derived from an EMBL/GenBank/DDBJ whole genome shotgun (WGS) entry which is preliminary data.</text>
</comment>
<gene>
    <name evidence="1" type="ORF">DPMN_043678</name>
</gene>
<dbReference type="EMBL" id="JAIWYP010000011">
    <property type="protein sequence ID" value="KAH3737102.1"/>
    <property type="molecule type" value="Genomic_DNA"/>
</dbReference>
<protein>
    <submittedName>
        <fullName evidence="1">Uncharacterized protein</fullName>
    </submittedName>
</protein>
<keyword evidence="2" id="KW-1185">Reference proteome</keyword>
<reference evidence="1" key="1">
    <citation type="journal article" date="2019" name="bioRxiv">
        <title>The Genome of the Zebra Mussel, Dreissena polymorpha: A Resource for Invasive Species Research.</title>
        <authorList>
            <person name="McCartney M.A."/>
            <person name="Auch B."/>
            <person name="Kono T."/>
            <person name="Mallez S."/>
            <person name="Zhang Y."/>
            <person name="Obille A."/>
            <person name="Becker A."/>
            <person name="Abrahante J.E."/>
            <person name="Garbe J."/>
            <person name="Badalamenti J.P."/>
            <person name="Herman A."/>
            <person name="Mangelson H."/>
            <person name="Liachko I."/>
            <person name="Sullivan S."/>
            <person name="Sone E.D."/>
            <person name="Koren S."/>
            <person name="Silverstein K.A.T."/>
            <person name="Beckman K.B."/>
            <person name="Gohl D.M."/>
        </authorList>
    </citation>
    <scope>NUCLEOTIDE SEQUENCE</scope>
    <source>
        <strain evidence="1">Duluth1</strain>
        <tissue evidence="1">Whole animal</tissue>
    </source>
</reference>
<proteinExistence type="predicted"/>
<sequence length="80" mass="8549">MIVLINKVGITDSFQAAKKWRQLFWASETPDLDGSQCLDLILAGGGTWKAAGETGKAGAGVTFTTDVACVLLFLRILNAY</sequence>
<dbReference type="AlphaFoldDB" id="A0A9D4D1I6"/>
<name>A0A9D4D1I6_DREPO</name>
<organism evidence="1 2">
    <name type="scientific">Dreissena polymorpha</name>
    <name type="common">Zebra mussel</name>
    <name type="synonym">Mytilus polymorpha</name>
    <dbReference type="NCBI Taxonomy" id="45954"/>
    <lineage>
        <taxon>Eukaryota</taxon>
        <taxon>Metazoa</taxon>
        <taxon>Spiralia</taxon>
        <taxon>Lophotrochozoa</taxon>
        <taxon>Mollusca</taxon>
        <taxon>Bivalvia</taxon>
        <taxon>Autobranchia</taxon>
        <taxon>Heteroconchia</taxon>
        <taxon>Euheterodonta</taxon>
        <taxon>Imparidentia</taxon>
        <taxon>Neoheterodontei</taxon>
        <taxon>Myida</taxon>
        <taxon>Dreissenoidea</taxon>
        <taxon>Dreissenidae</taxon>
        <taxon>Dreissena</taxon>
    </lineage>
</organism>
<accession>A0A9D4D1I6</accession>
<evidence type="ECO:0000313" key="2">
    <source>
        <dbReference type="Proteomes" id="UP000828390"/>
    </source>
</evidence>
<dbReference type="Proteomes" id="UP000828390">
    <property type="component" value="Unassembled WGS sequence"/>
</dbReference>